<sequence length="421" mass="45010">MYSYGSSGVVLGTTTNHPLSLFANNTASVVLLPNGNIGMGSGSPIYKLHLYSAGNTNTTAAFLAGEYYGPSFGVKGNSPSYYALNVVNNVTAPEVSGAGANSLLYVRADGNVGVGTNAPAYKLDVNGTISSSNAAGASPYIIRNTSNLNRWSLGISNSETGTGNTGFDFRVVRWTDAGTALGAPLFIRRSNGFIGLNNENPQSQLDVNGNAMIRGEIVSNISDPNTGGRIELRNPAKTENGAASRWVIFNMAGAYGNSLQFWSYDNLGCTTGGMCANRVTFKDDGNVGIGTMTPVYKLDVRGTGAFSGKVTIGETNAQSDLNVNGNIKTRKITVTQTNWPDYVFDSSYQLKPLHQVAQYIQQNKHLPDVPSAEAVNKNGVDIGDNQALLLKKIEELTLYIIQQNKDMQEMKDRIKVLEAKK</sequence>
<keyword evidence="2" id="KW-1185">Reference proteome</keyword>
<evidence type="ECO:0000313" key="2">
    <source>
        <dbReference type="Proteomes" id="UP000627292"/>
    </source>
</evidence>
<evidence type="ECO:0008006" key="3">
    <source>
        <dbReference type="Google" id="ProtNLM"/>
    </source>
</evidence>
<comment type="caution">
    <text evidence="1">The sequence shown here is derived from an EMBL/GenBank/DDBJ whole genome shotgun (WGS) entry which is preliminary data.</text>
</comment>
<dbReference type="EMBL" id="BMIB01000003">
    <property type="protein sequence ID" value="GGH71068.1"/>
    <property type="molecule type" value="Genomic_DNA"/>
</dbReference>
<reference evidence="1" key="2">
    <citation type="submission" date="2020-09" db="EMBL/GenBank/DDBJ databases">
        <authorList>
            <person name="Sun Q."/>
            <person name="Zhou Y."/>
        </authorList>
    </citation>
    <scope>NUCLEOTIDE SEQUENCE</scope>
    <source>
        <strain evidence="1">CGMCC 1.15290</strain>
    </source>
</reference>
<gene>
    <name evidence="1" type="ORF">GCM10011379_30020</name>
</gene>
<reference evidence="1" key="1">
    <citation type="journal article" date="2014" name="Int. J. Syst. Evol. Microbiol.">
        <title>Complete genome sequence of Corynebacterium casei LMG S-19264T (=DSM 44701T), isolated from a smear-ripened cheese.</title>
        <authorList>
            <consortium name="US DOE Joint Genome Institute (JGI-PGF)"/>
            <person name="Walter F."/>
            <person name="Albersmeier A."/>
            <person name="Kalinowski J."/>
            <person name="Ruckert C."/>
        </authorList>
    </citation>
    <scope>NUCLEOTIDE SEQUENCE</scope>
    <source>
        <strain evidence="1">CGMCC 1.15290</strain>
    </source>
</reference>
<evidence type="ECO:0000313" key="1">
    <source>
        <dbReference type="EMBL" id="GGH71068.1"/>
    </source>
</evidence>
<organism evidence="1 2">
    <name type="scientific">Filimonas zeae</name>
    <dbReference type="NCBI Taxonomy" id="1737353"/>
    <lineage>
        <taxon>Bacteria</taxon>
        <taxon>Pseudomonadati</taxon>
        <taxon>Bacteroidota</taxon>
        <taxon>Chitinophagia</taxon>
        <taxon>Chitinophagales</taxon>
        <taxon>Chitinophagaceae</taxon>
        <taxon>Filimonas</taxon>
    </lineage>
</organism>
<accession>A0A917IZE5</accession>
<dbReference type="Proteomes" id="UP000627292">
    <property type="component" value="Unassembled WGS sequence"/>
</dbReference>
<dbReference type="AlphaFoldDB" id="A0A917IZE5"/>
<proteinExistence type="predicted"/>
<protein>
    <recommendedName>
        <fullName evidence="3">Chaperone of endosialidase</fullName>
    </recommendedName>
</protein>
<name>A0A917IZE5_9BACT</name>